<gene>
    <name evidence="11" type="ORF">H6A31_12595</name>
</gene>
<evidence type="ECO:0000259" key="10">
    <source>
        <dbReference type="Pfam" id="PF07715"/>
    </source>
</evidence>
<dbReference type="PANTHER" id="PTHR30069:SF29">
    <property type="entry name" value="HEMOGLOBIN AND HEMOGLOBIN-HAPTOGLOBIN-BINDING PROTEIN 1-RELATED"/>
    <property type="match status" value="1"/>
</dbReference>
<evidence type="ECO:0000256" key="3">
    <source>
        <dbReference type="ARBA" id="ARBA00022452"/>
    </source>
</evidence>
<sequence length="1044" mass="117048">MRNLKFLTTCMMLLMSVVAFAQNQIKGHVADAAGDPIIGANVTVKGTTTGTITDIDGNFTLEVGSTDGTLVVSFIGYKSVEAKMNGTSPINVILQEDTETLDEVVVVGYGTQNRKSLTGAISDVKSESLTRSVSTTTAGALTGKIAGISTRAKDARPGKGINLEIRNMGTPLFVIDGIPYGGNTSSDWLVNSEVSGNDVFNSLNIEDIESITVLKDASAAIYGLRASNGVVLVTTKKGKKNEKVSINVNGYYGWQNLTRFPELANAEQYTRGLAEAAQNRGEDPNSVYTKEELAKWAAGTEKGYKSYDYYDMIMRKNVPQYHINASVTGGSERTNYYLSIAHTNQEAMMPDFNYQRTNFQLNLDTKITNRFTIGAQVSGRYEKTNDVGLPGGDGYYSSILAIFRMRPIDSPYANDNPNYIRNIDSYRNGYNPAAFRRDIAGYKDSMTRYANINAYAQYDFGFGLTAKATFSYGYTNSRFDGYQYAYQIYTYDEASDTYNGTNAVGRWRLQIDRSVPTRYMQLQLNYNKQIKNHNISAVLGYEASDYDWSKKTYGTEPSTDYLPLLQMDEINSFGDEWSYEARAGWLARVNYDYAHKYLIELLARYDGSYLYAPSKRWGFFPGVSVGWRISEEKFFSPLKSVVDDLKIRASIGQTGTESGVSMFGYMSGYNWNQGSAVLDGEYVTGLNQRGLPVTNLSWTKNTTKNIGFDLTMFGSRLTVSADAFRKDITGVPAARYDVLLPSEVGYSLPNENLNKQAYIGAEAMATWTDHIGEFNYRVSGNITFSRYRSIETYKPRFSNSWDEYRNSAEDRWGGIYWGYQVIGQFQSEEEIKNYPVNLDGQGNTTLLPGDLIYKDVNNDGVINSMDERPIGFPENWAPILSFGGNIGLEWKGIDLNIDLSGGAMQGWRQNYELTNAYHNGGNSPAYLLEDRWHRLDLYDPESEWVPGRYPAIRNGEFAYNNKNSDFWLHNVHYLRISNLEIGYSLPMWMLKPIHAQKVRVYGSVSNLCSFDNVHQFGIDPEITAAAAVVYPQQRTFLVGFNVTF</sequence>
<dbReference type="InterPro" id="IPR008969">
    <property type="entry name" value="CarboxyPept-like_regulatory"/>
</dbReference>
<dbReference type="NCBIfam" id="TIGR04057">
    <property type="entry name" value="SusC_RagA_signa"/>
    <property type="match status" value="1"/>
</dbReference>
<dbReference type="Pfam" id="PF07715">
    <property type="entry name" value="Plug"/>
    <property type="match status" value="1"/>
</dbReference>
<evidence type="ECO:0000313" key="12">
    <source>
        <dbReference type="Proteomes" id="UP000703295"/>
    </source>
</evidence>
<keyword evidence="12" id="KW-1185">Reference proteome</keyword>
<dbReference type="InterPro" id="IPR037066">
    <property type="entry name" value="Plug_dom_sf"/>
</dbReference>
<evidence type="ECO:0000256" key="2">
    <source>
        <dbReference type="ARBA" id="ARBA00022448"/>
    </source>
</evidence>
<evidence type="ECO:0000256" key="1">
    <source>
        <dbReference type="ARBA" id="ARBA00004571"/>
    </source>
</evidence>
<dbReference type="EMBL" id="JACJJW010000042">
    <property type="protein sequence ID" value="MBM6759506.1"/>
    <property type="molecule type" value="Genomic_DNA"/>
</dbReference>
<dbReference type="PANTHER" id="PTHR30069">
    <property type="entry name" value="TONB-DEPENDENT OUTER MEMBRANE RECEPTOR"/>
    <property type="match status" value="1"/>
</dbReference>
<dbReference type="Gene3D" id="2.60.40.1120">
    <property type="entry name" value="Carboxypeptidase-like, regulatory domain"/>
    <property type="match status" value="1"/>
</dbReference>
<evidence type="ECO:0000256" key="9">
    <source>
        <dbReference type="SAM" id="SignalP"/>
    </source>
</evidence>
<keyword evidence="7 8" id="KW-0998">Cell outer membrane</keyword>
<dbReference type="Pfam" id="PF13715">
    <property type="entry name" value="CarbopepD_reg_2"/>
    <property type="match status" value="1"/>
</dbReference>
<comment type="similarity">
    <text evidence="8">Belongs to the TonB-dependent receptor family.</text>
</comment>
<keyword evidence="4 8" id="KW-0812">Transmembrane</keyword>
<keyword evidence="3 8" id="KW-1134">Transmembrane beta strand</keyword>
<dbReference type="Proteomes" id="UP000703295">
    <property type="component" value="Unassembled WGS sequence"/>
</dbReference>
<feature type="chain" id="PRO_5045406696" evidence="9">
    <location>
        <begin position="22"/>
        <end position="1044"/>
    </location>
</feature>
<dbReference type="NCBIfam" id="TIGR04056">
    <property type="entry name" value="OMP_RagA_SusC"/>
    <property type="match status" value="1"/>
</dbReference>
<evidence type="ECO:0000256" key="6">
    <source>
        <dbReference type="ARBA" id="ARBA00023136"/>
    </source>
</evidence>
<keyword evidence="5 9" id="KW-0732">Signal</keyword>
<keyword evidence="2 8" id="KW-0813">Transport</keyword>
<feature type="domain" description="TonB-dependent receptor plug" evidence="10">
    <location>
        <begin position="115"/>
        <end position="230"/>
    </location>
</feature>
<dbReference type="InterPro" id="IPR039426">
    <property type="entry name" value="TonB-dep_rcpt-like"/>
</dbReference>
<dbReference type="Gene3D" id="2.40.170.20">
    <property type="entry name" value="TonB-dependent receptor, beta-barrel domain"/>
    <property type="match status" value="1"/>
</dbReference>
<evidence type="ECO:0000256" key="5">
    <source>
        <dbReference type="ARBA" id="ARBA00022729"/>
    </source>
</evidence>
<comment type="caution">
    <text evidence="11">The sequence shown here is derived from an EMBL/GenBank/DDBJ whole genome shotgun (WGS) entry which is preliminary data.</text>
</comment>
<reference evidence="11 12" key="1">
    <citation type="journal article" date="2021" name="Sci. Rep.">
        <title>The distribution of antibiotic resistance genes in chicken gut microbiota commensals.</title>
        <authorList>
            <person name="Juricova H."/>
            <person name="Matiasovicova J."/>
            <person name="Kubasova T."/>
            <person name="Cejkova D."/>
            <person name="Rychlik I."/>
        </authorList>
    </citation>
    <scope>NUCLEOTIDE SEQUENCE [LARGE SCALE GENOMIC DNA]</scope>
    <source>
        <strain evidence="11 12">An801</strain>
    </source>
</reference>
<dbReference type="SUPFAM" id="SSF49464">
    <property type="entry name" value="Carboxypeptidase regulatory domain-like"/>
    <property type="match status" value="1"/>
</dbReference>
<keyword evidence="11" id="KW-0675">Receptor</keyword>
<dbReference type="Gene3D" id="2.170.130.10">
    <property type="entry name" value="TonB-dependent receptor, plug domain"/>
    <property type="match status" value="1"/>
</dbReference>
<evidence type="ECO:0000256" key="8">
    <source>
        <dbReference type="PROSITE-ProRule" id="PRU01360"/>
    </source>
</evidence>
<accession>A0ABS2EY77</accession>
<dbReference type="InterPro" id="IPR023996">
    <property type="entry name" value="TonB-dep_OMP_SusC/RagA"/>
</dbReference>
<keyword evidence="6 8" id="KW-0472">Membrane</keyword>
<evidence type="ECO:0000256" key="7">
    <source>
        <dbReference type="ARBA" id="ARBA00023237"/>
    </source>
</evidence>
<evidence type="ECO:0000256" key="4">
    <source>
        <dbReference type="ARBA" id="ARBA00022692"/>
    </source>
</evidence>
<protein>
    <submittedName>
        <fullName evidence="11">TonB-dependent receptor</fullName>
    </submittedName>
</protein>
<dbReference type="PROSITE" id="PS52016">
    <property type="entry name" value="TONB_DEPENDENT_REC_3"/>
    <property type="match status" value="1"/>
</dbReference>
<dbReference type="SUPFAM" id="SSF56935">
    <property type="entry name" value="Porins"/>
    <property type="match status" value="1"/>
</dbReference>
<comment type="subcellular location">
    <subcellularLocation>
        <location evidence="1 8">Cell outer membrane</location>
        <topology evidence="1 8">Multi-pass membrane protein</topology>
    </subcellularLocation>
</comment>
<organism evidence="11 12">
    <name type="scientific">Bacteroides mediterraneensis</name>
    <dbReference type="NCBI Taxonomy" id="1841856"/>
    <lineage>
        <taxon>Bacteria</taxon>
        <taxon>Pseudomonadati</taxon>
        <taxon>Bacteroidota</taxon>
        <taxon>Bacteroidia</taxon>
        <taxon>Bacteroidales</taxon>
        <taxon>Bacteroidaceae</taxon>
        <taxon>Bacteroides</taxon>
    </lineage>
</organism>
<dbReference type="InterPro" id="IPR012910">
    <property type="entry name" value="Plug_dom"/>
</dbReference>
<dbReference type="InterPro" id="IPR036942">
    <property type="entry name" value="Beta-barrel_TonB_sf"/>
</dbReference>
<proteinExistence type="inferred from homology"/>
<feature type="signal peptide" evidence="9">
    <location>
        <begin position="1"/>
        <end position="21"/>
    </location>
</feature>
<evidence type="ECO:0000313" key="11">
    <source>
        <dbReference type="EMBL" id="MBM6759506.1"/>
    </source>
</evidence>
<name>A0ABS2EY77_9BACE</name>
<dbReference type="InterPro" id="IPR023997">
    <property type="entry name" value="TonB-dep_OMP_SusC/RagA_CS"/>
</dbReference>
<dbReference type="RefSeq" id="WP_204476728.1">
    <property type="nucleotide sequence ID" value="NZ_JACJJW010000042.1"/>
</dbReference>